<comment type="similarity">
    <text evidence="3">Belongs to the peroxisomal targeting signal receptor family.</text>
</comment>
<dbReference type="FunCoup" id="A0A1Y1YDX2">
    <property type="interactions" value="176"/>
</dbReference>
<dbReference type="PANTHER" id="PTHR10130:SF0">
    <property type="entry name" value="GH08708P"/>
    <property type="match status" value="1"/>
</dbReference>
<dbReference type="GO" id="GO:0005052">
    <property type="term" value="F:peroxisome matrix targeting signal-1 binding"/>
    <property type="evidence" value="ECO:0007669"/>
    <property type="project" value="TreeGrafter"/>
</dbReference>
<keyword evidence="5" id="KW-0677">Repeat</keyword>
<evidence type="ECO:0000256" key="1">
    <source>
        <dbReference type="ARBA" id="ARBA00004275"/>
    </source>
</evidence>
<evidence type="ECO:0000256" key="9">
    <source>
        <dbReference type="SAM" id="MobiDB-lite"/>
    </source>
</evidence>
<dbReference type="Pfam" id="PF14559">
    <property type="entry name" value="TPR_19"/>
    <property type="match status" value="1"/>
</dbReference>
<organism evidence="10 11">
    <name type="scientific">Basidiobolus meristosporus CBS 931.73</name>
    <dbReference type="NCBI Taxonomy" id="1314790"/>
    <lineage>
        <taxon>Eukaryota</taxon>
        <taxon>Fungi</taxon>
        <taxon>Fungi incertae sedis</taxon>
        <taxon>Zoopagomycota</taxon>
        <taxon>Entomophthoromycotina</taxon>
        <taxon>Basidiobolomycetes</taxon>
        <taxon>Basidiobolales</taxon>
        <taxon>Basidiobolaceae</taxon>
        <taxon>Basidiobolus</taxon>
    </lineage>
</organism>
<dbReference type="InterPro" id="IPR011990">
    <property type="entry name" value="TPR-like_helical_dom_sf"/>
</dbReference>
<dbReference type="AlphaFoldDB" id="A0A1Y1YDX2"/>
<evidence type="ECO:0000313" key="11">
    <source>
        <dbReference type="Proteomes" id="UP000193498"/>
    </source>
</evidence>
<evidence type="ECO:0000256" key="3">
    <source>
        <dbReference type="ARBA" id="ARBA00005348"/>
    </source>
</evidence>
<reference evidence="10 11" key="1">
    <citation type="submission" date="2016-07" db="EMBL/GenBank/DDBJ databases">
        <title>Pervasive Adenine N6-methylation of Active Genes in Fungi.</title>
        <authorList>
            <consortium name="DOE Joint Genome Institute"/>
            <person name="Mondo S.J."/>
            <person name="Dannebaum R.O."/>
            <person name="Kuo R.C."/>
            <person name="Labutti K."/>
            <person name="Haridas S."/>
            <person name="Kuo A."/>
            <person name="Salamov A."/>
            <person name="Ahrendt S.R."/>
            <person name="Lipzen A."/>
            <person name="Sullivan W."/>
            <person name="Andreopoulos W.B."/>
            <person name="Clum A."/>
            <person name="Lindquist E."/>
            <person name="Daum C."/>
            <person name="Ramamoorthy G.K."/>
            <person name="Gryganskyi A."/>
            <person name="Culley D."/>
            <person name="Magnuson J.K."/>
            <person name="James T.Y."/>
            <person name="O'Malley M.A."/>
            <person name="Stajich J.E."/>
            <person name="Spatafora J.W."/>
            <person name="Visel A."/>
            <person name="Grigoriev I.V."/>
        </authorList>
    </citation>
    <scope>NUCLEOTIDE SEQUENCE [LARGE SCALE GENOMIC DNA]</scope>
    <source>
        <strain evidence="10 11">CBS 931.73</strain>
    </source>
</reference>
<dbReference type="PROSITE" id="PS50005">
    <property type="entry name" value="TPR"/>
    <property type="match status" value="3"/>
</dbReference>
<protein>
    <submittedName>
        <fullName evidence="10">TPR-like protein</fullName>
    </submittedName>
</protein>
<keyword evidence="4" id="KW-0963">Cytoplasm</keyword>
<comment type="caution">
    <text evidence="10">The sequence shown here is derived from an EMBL/GenBank/DDBJ whole genome shotgun (WGS) entry which is preliminary data.</text>
</comment>
<feature type="repeat" description="TPR" evidence="8">
    <location>
        <begin position="356"/>
        <end position="389"/>
    </location>
</feature>
<dbReference type="STRING" id="1314790.A0A1Y1YDX2"/>
<feature type="region of interest" description="Disordered" evidence="9">
    <location>
        <begin position="1"/>
        <end position="61"/>
    </location>
</feature>
<dbReference type="GO" id="GO:0005778">
    <property type="term" value="C:peroxisomal membrane"/>
    <property type="evidence" value="ECO:0007669"/>
    <property type="project" value="TreeGrafter"/>
</dbReference>
<name>A0A1Y1YDX2_9FUNG</name>
<feature type="repeat" description="TPR" evidence="8">
    <location>
        <begin position="459"/>
        <end position="492"/>
    </location>
</feature>
<dbReference type="InterPro" id="IPR019734">
    <property type="entry name" value="TPR_rpt"/>
</dbReference>
<evidence type="ECO:0000313" key="10">
    <source>
        <dbReference type="EMBL" id="ORX96220.1"/>
    </source>
</evidence>
<comment type="subcellular location">
    <subcellularLocation>
        <location evidence="2">Cytoplasm</location>
    </subcellularLocation>
    <subcellularLocation>
        <location evidence="1">Peroxisome</location>
    </subcellularLocation>
</comment>
<dbReference type="InterPro" id="IPR024111">
    <property type="entry name" value="PEX5/PEX5L"/>
</dbReference>
<sequence>MSGFENLIKGGADCSGGNPMTGLMERFGKDRSLHQDRFEPDFAEPGSSRSAFRNNQVNRPAQPIEQDFANEFLREGNQENSFDAYQFNQLSHELDSIHSELKPNNWADDFLAHRESFAHGVDPQIAEFERVYEQHKEQGGWDAEFARYEQHSGSVQQLTVEEAFDRAFEEAKQSGSWEQEFAKQESWAQEFQEKEAPQENGLTDELKSKLNADWTAEFGYDEDEMLNKDWAKEFDQGNDWAAEFEAQEKLGEMAGAYQREEGLGSWVDQYKRNIAHLAQEPEDIAWEAMEKEWSKHQATDLGYRANNPNYDHYSFELNNRYLHNPALLQERVGSSGDLIDDILVLEAKVQLNPEDAVSWHQLGVKQQENEQDSMAIAAFRSAVKIDPKLVDTWMDLAVSYTNENCRADAYDCLESWIKNHSQYSQVLNNLPPQTGERQQDVLNMFLEAARSNVGKELDPNVQVGLGVMLNITEEYDKAIDCFRAALASRPNDYLLWNKLGATTANSQKPAEAIDAYFKALELNPAYIRARYNLAVSCINLGQYHEAAEHLLQALALQGGDDGSPNKAMMSEEIWDTLRLSVEWLNRPDLVDRCMERNLDGFRGEFAF</sequence>
<evidence type="ECO:0000256" key="8">
    <source>
        <dbReference type="PROSITE-ProRule" id="PRU00339"/>
    </source>
</evidence>
<evidence type="ECO:0000256" key="4">
    <source>
        <dbReference type="ARBA" id="ARBA00022490"/>
    </source>
</evidence>
<dbReference type="GO" id="GO:0005829">
    <property type="term" value="C:cytosol"/>
    <property type="evidence" value="ECO:0007669"/>
    <property type="project" value="TreeGrafter"/>
</dbReference>
<keyword evidence="6 8" id="KW-0802">TPR repeat</keyword>
<dbReference type="SUPFAM" id="SSF48452">
    <property type="entry name" value="TPR-like"/>
    <property type="match status" value="1"/>
</dbReference>
<proteinExistence type="inferred from homology"/>
<dbReference type="Proteomes" id="UP000193498">
    <property type="component" value="Unassembled WGS sequence"/>
</dbReference>
<dbReference type="PANTHER" id="PTHR10130">
    <property type="entry name" value="PEROXISOMAL TARGETING SIGNAL 1 RECEPTOR PEX5"/>
    <property type="match status" value="1"/>
</dbReference>
<gene>
    <name evidence="10" type="ORF">K493DRAFT_282219</name>
</gene>
<evidence type="ECO:0000256" key="6">
    <source>
        <dbReference type="ARBA" id="ARBA00022803"/>
    </source>
</evidence>
<dbReference type="OrthoDB" id="10006023at2759"/>
<dbReference type="GO" id="GO:0016560">
    <property type="term" value="P:protein import into peroxisome matrix, docking"/>
    <property type="evidence" value="ECO:0007669"/>
    <property type="project" value="TreeGrafter"/>
</dbReference>
<evidence type="ECO:0000256" key="2">
    <source>
        <dbReference type="ARBA" id="ARBA00004496"/>
    </source>
</evidence>
<accession>A0A1Y1YDX2</accession>
<feature type="compositionally biased region" description="Polar residues" evidence="9">
    <location>
        <begin position="47"/>
        <end position="59"/>
    </location>
</feature>
<keyword evidence="11" id="KW-1185">Reference proteome</keyword>
<keyword evidence="7" id="KW-0576">Peroxisome</keyword>
<feature type="compositionally biased region" description="Basic and acidic residues" evidence="9">
    <location>
        <begin position="26"/>
        <end position="40"/>
    </location>
</feature>
<dbReference type="InParanoid" id="A0A1Y1YDX2"/>
<dbReference type="SMART" id="SM00028">
    <property type="entry name" value="TPR"/>
    <property type="match status" value="5"/>
</dbReference>
<feature type="repeat" description="TPR" evidence="8">
    <location>
        <begin position="493"/>
        <end position="526"/>
    </location>
</feature>
<evidence type="ECO:0000256" key="7">
    <source>
        <dbReference type="ARBA" id="ARBA00023140"/>
    </source>
</evidence>
<dbReference type="EMBL" id="MCFE01000159">
    <property type="protein sequence ID" value="ORX96220.1"/>
    <property type="molecule type" value="Genomic_DNA"/>
</dbReference>
<evidence type="ECO:0000256" key="5">
    <source>
        <dbReference type="ARBA" id="ARBA00022737"/>
    </source>
</evidence>
<dbReference type="Gene3D" id="1.25.40.10">
    <property type="entry name" value="Tetratricopeptide repeat domain"/>
    <property type="match status" value="1"/>
</dbReference>